<evidence type="ECO:0000313" key="1">
    <source>
        <dbReference type="EMBL" id="KAF2398590.1"/>
    </source>
</evidence>
<dbReference type="OrthoDB" id="2985014at2759"/>
<dbReference type="PANTHER" id="PTHR37012">
    <property type="entry name" value="B-ZIP TRANSCRIPTION FACTOR (EUROFUNG)-RELATED"/>
    <property type="match status" value="1"/>
</dbReference>
<dbReference type="InterPro" id="IPR021833">
    <property type="entry name" value="DUF3425"/>
</dbReference>
<protein>
    <submittedName>
        <fullName evidence="1">Uncharacterized protein</fullName>
    </submittedName>
</protein>
<dbReference type="PANTHER" id="PTHR37012:SF2">
    <property type="entry name" value="BZIP DOMAIN-CONTAINING PROTEIN-RELATED"/>
    <property type="match status" value="1"/>
</dbReference>
<dbReference type="Pfam" id="PF11905">
    <property type="entry name" value="DUF3425"/>
    <property type="match status" value="1"/>
</dbReference>
<evidence type="ECO:0000313" key="2">
    <source>
        <dbReference type="Proteomes" id="UP000799640"/>
    </source>
</evidence>
<organism evidence="1 2">
    <name type="scientific">Trichodelitschia bisporula</name>
    <dbReference type="NCBI Taxonomy" id="703511"/>
    <lineage>
        <taxon>Eukaryota</taxon>
        <taxon>Fungi</taxon>
        <taxon>Dikarya</taxon>
        <taxon>Ascomycota</taxon>
        <taxon>Pezizomycotina</taxon>
        <taxon>Dothideomycetes</taxon>
        <taxon>Dothideomycetes incertae sedis</taxon>
        <taxon>Phaeotrichales</taxon>
        <taxon>Phaeotrichaceae</taxon>
        <taxon>Trichodelitschia</taxon>
    </lineage>
</organism>
<proteinExistence type="predicted"/>
<accession>A0A6G1HRE2</accession>
<dbReference type="EMBL" id="ML996699">
    <property type="protein sequence ID" value="KAF2398590.1"/>
    <property type="molecule type" value="Genomic_DNA"/>
</dbReference>
<name>A0A6G1HRE2_9PEZI</name>
<keyword evidence="2" id="KW-1185">Reference proteome</keyword>
<dbReference type="Proteomes" id="UP000799640">
    <property type="component" value="Unassembled WGS sequence"/>
</dbReference>
<reference evidence="1" key="1">
    <citation type="journal article" date="2020" name="Stud. Mycol.">
        <title>101 Dothideomycetes genomes: a test case for predicting lifestyles and emergence of pathogens.</title>
        <authorList>
            <person name="Haridas S."/>
            <person name="Albert R."/>
            <person name="Binder M."/>
            <person name="Bloem J."/>
            <person name="Labutti K."/>
            <person name="Salamov A."/>
            <person name="Andreopoulos B."/>
            <person name="Baker S."/>
            <person name="Barry K."/>
            <person name="Bills G."/>
            <person name="Bluhm B."/>
            <person name="Cannon C."/>
            <person name="Castanera R."/>
            <person name="Culley D."/>
            <person name="Daum C."/>
            <person name="Ezra D."/>
            <person name="Gonzalez J."/>
            <person name="Henrissat B."/>
            <person name="Kuo A."/>
            <person name="Liang C."/>
            <person name="Lipzen A."/>
            <person name="Lutzoni F."/>
            <person name="Magnuson J."/>
            <person name="Mondo S."/>
            <person name="Nolan M."/>
            <person name="Ohm R."/>
            <person name="Pangilinan J."/>
            <person name="Park H.-J."/>
            <person name="Ramirez L."/>
            <person name="Alfaro M."/>
            <person name="Sun H."/>
            <person name="Tritt A."/>
            <person name="Yoshinaga Y."/>
            <person name="Zwiers L.-H."/>
            <person name="Turgeon B."/>
            <person name="Goodwin S."/>
            <person name="Spatafora J."/>
            <person name="Crous P."/>
            <person name="Grigoriev I."/>
        </authorList>
    </citation>
    <scope>NUCLEOTIDE SEQUENCE</scope>
    <source>
        <strain evidence="1">CBS 262.69</strain>
    </source>
</reference>
<dbReference type="AlphaFoldDB" id="A0A6G1HRE2"/>
<gene>
    <name evidence="1" type="ORF">EJ06DRAFT_84687</name>
</gene>
<sequence length="126" mass="14723">MADQRRKLAEGTLVDKYGYDNNWCEPNWNVLAMGDATEFTFSHPLSKLFTDALGDEYENDSPSNVIGMIYLGFLYTKWLIAPSQRTYSAMPEWLRPRPIQLSVEHPLWIDYLPWRVRPQVSTRPLI</sequence>